<comment type="similarity">
    <text evidence="11">Belongs to the protein kinase superfamily.</text>
</comment>
<evidence type="ECO:0000256" key="11">
    <source>
        <dbReference type="RuleBase" id="RU000304"/>
    </source>
</evidence>
<evidence type="ECO:0000256" key="12">
    <source>
        <dbReference type="SAM" id="MobiDB-lite"/>
    </source>
</evidence>
<evidence type="ECO:0000313" key="15">
    <source>
        <dbReference type="Proteomes" id="UP000251714"/>
    </source>
</evidence>
<dbReference type="EC" id="2.7.11.1" evidence="1"/>
<dbReference type="SUPFAM" id="SSF56112">
    <property type="entry name" value="Protein kinase-like (PK-like)"/>
    <property type="match status" value="1"/>
</dbReference>
<feature type="binding site" evidence="10">
    <location>
        <position position="171"/>
    </location>
    <ligand>
        <name>ATP</name>
        <dbReference type="ChEBI" id="CHEBI:30616"/>
    </ligand>
</feature>
<dbReference type="Gene3D" id="1.10.510.10">
    <property type="entry name" value="Transferase(Phosphotransferase) domain 1"/>
    <property type="match status" value="1"/>
</dbReference>
<dbReference type="GO" id="GO:0005829">
    <property type="term" value="C:cytosol"/>
    <property type="evidence" value="ECO:0007669"/>
    <property type="project" value="TreeGrafter"/>
</dbReference>
<evidence type="ECO:0000256" key="8">
    <source>
        <dbReference type="ARBA" id="ARBA00048679"/>
    </source>
</evidence>
<evidence type="ECO:0000256" key="10">
    <source>
        <dbReference type="PROSITE-ProRule" id="PRU10141"/>
    </source>
</evidence>
<dbReference type="GO" id="GO:0005524">
    <property type="term" value="F:ATP binding"/>
    <property type="evidence" value="ECO:0007669"/>
    <property type="project" value="UniProtKB-UniRule"/>
</dbReference>
<evidence type="ECO:0000256" key="9">
    <source>
        <dbReference type="ARBA" id="ARBA00078109"/>
    </source>
</evidence>
<evidence type="ECO:0000313" key="14">
    <source>
        <dbReference type="EMBL" id="RBA11829.1"/>
    </source>
</evidence>
<protein>
    <recommendedName>
        <fullName evidence="1">non-specific serine/threonine protein kinase</fullName>
        <ecNumber evidence="1">2.7.11.1</ecNumber>
    </recommendedName>
    <alternativeName>
        <fullName evidence="9">Halotolerance protein 4</fullName>
    </alternativeName>
</protein>
<keyword evidence="4 10" id="KW-0547">Nucleotide-binding</keyword>
<evidence type="ECO:0000256" key="3">
    <source>
        <dbReference type="ARBA" id="ARBA00022679"/>
    </source>
</evidence>
<dbReference type="PROSITE" id="PS00107">
    <property type="entry name" value="PROTEIN_KINASE_ATP"/>
    <property type="match status" value="1"/>
</dbReference>
<dbReference type="PROSITE" id="PS50011">
    <property type="entry name" value="PROTEIN_KINASE_DOM"/>
    <property type="match status" value="1"/>
</dbReference>
<dbReference type="InterPro" id="IPR011009">
    <property type="entry name" value="Kinase-like_dom_sf"/>
</dbReference>
<evidence type="ECO:0000256" key="1">
    <source>
        <dbReference type="ARBA" id="ARBA00012513"/>
    </source>
</evidence>
<dbReference type="Pfam" id="PF00069">
    <property type="entry name" value="Pkinase"/>
    <property type="match status" value="1"/>
</dbReference>
<sequence length="419" mass="47443">MGGYPRERSPPALPQQAGEASAKESSRDIIEPTLLQSEPTAARSLDAAYSPLSPSAFATKPAPDSRKVFSTGKIPNEMPLVPNLANFDGSNIALQEGHEHHLDRKLRKESLIELWRKKLSKNQPQEDKKGPTLPAKYGNCQKVVGYGTFGIVYVSRKKRENGIGEELYAVKELQRRSRETEDEYIRRLAAEFCVLSELRHPNVIRTLELLADVKGNYCQVMEYCEGGDLFTLVHSAGKLEVEEADCFLKQLTRGVEYMHKMGVVHRDLKPENLLLTRHGRLKISDFGNSDCFRMAWENDVHLMSGLCGSGPYIAPEVYIDQEYDGRAVDVWACGVIYIAMRTGGYLWHQARKDQDEIYAHYLKDRRQEEGFSPIESLNPLSCRDVIYCMLDPNPSRRITASQVLRSEWGQDIQLCQAAF</sequence>
<evidence type="ECO:0000256" key="2">
    <source>
        <dbReference type="ARBA" id="ARBA00022527"/>
    </source>
</evidence>
<comment type="catalytic activity">
    <reaction evidence="7">
        <text>L-threonyl-[protein] + ATP = O-phospho-L-threonyl-[protein] + ADP + H(+)</text>
        <dbReference type="Rhea" id="RHEA:46608"/>
        <dbReference type="Rhea" id="RHEA-COMP:11060"/>
        <dbReference type="Rhea" id="RHEA-COMP:11605"/>
        <dbReference type="ChEBI" id="CHEBI:15378"/>
        <dbReference type="ChEBI" id="CHEBI:30013"/>
        <dbReference type="ChEBI" id="CHEBI:30616"/>
        <dbReference type="ChEBI" id="CHEBI:61977"/>
        <dbReference type="ChEBI" id="CHEBI:456216"/>
        <dbReference type="EC" id="2.7.11.1"/>
    </reaction>
</comment>
<gene>
    <name evidence="14" type="ORF">FPRO05_14181</name>
</gene>
<comment type="catalytic activity">
    <reaction evidence="8">
        <text>L-seryl-[protein] + ATP = O-phospho-L-seryl-[protein] + ADP + H(+)</text>
        <dbReference type="Rhea" id="RHEA:17989"/>
        <dbReference type="Rhea" id="RHEA-COMP:9863"/>
        <dbReference type="Rhea" id="RHEA-COMP:11604"/>
        <dbReference type="ChEBI" id="CHEBI:15378"/>
        <dbReference type="ChEBI" id="CHEBI:29999"/>
        <dbReference type="ChEBI" id="CHEBI:30616"/>
        <dbReference type="ChEBI" id="CHEBI:83421"/>
        <dbReference type="ChEBI" id="CHEBI:456216"/>
        <dbReference type="EC" id="2.7.11.1"/>
    </reaction>
</comment>
<dbReference type="GO" id="GO:0030003">
    <property type="term" value="P:intracellular monoatomic cation homeostasis"/>
    <property type="evidence" value="ECO:0007669"/>
    <property type="project" value="TreeGrafter"/>
</dbReference>
<accession>A0A365MTG0</accession>
<dbReference type="PANTHER" id="PTHR24343">
    <property type="entry name" value="SERINE/THREONINE KINASE"/>
    <property type="match status" value="1"/>
</dbReference>
<feature type="compositionally biased region" description="Basic and acidic residues" evidence="12">
    <location>
        <begin position="21"/>
        <end position="30"/>
    </location>
</feature>
<dbReference type="Proteomes" id="UP000251714">
    <property type="component" value="Unassembled WGS sequence"/>
</dbReference>
<feature type="region of interest" description="Disordered" evidence="12">
    <location>
        <begin position="1"/>
        <end position="65"/>
    </location>
</feature>
<dbReference type="InterPro" id="IPR008271">
    <property type="entry name" value="Ser/Thr_kinase_AS"/>
</dbReference>
<organism evidence="14 15">
    <name type="scientific">Gibberella intermedia</name>
    <name type="common">Bulb rot disease fungus</name>
    <name type="synonym">Fusarium proliferatum</name>
    <dbReference type="NCBI Taxonomy" id="948311"/>
    <lineage>
        <taxon>Eukaryota</taxon>
        <taxon>Fungi</taxon>
        <taxon>Dikarya</taxon>
        <taxon>Ascomycota</taxon>
        <taxon>Pezizomycotina</taxon>
        <taxon>Sordariomycetes</taxon>
        <taxon>Hypocreomycetidae</taxon>
        <taxon>Hypocreales</taxon>
        <taxon>Nectriaceae</taxon>
        <taxon>Fusarium</taxon>
        <taxon>Fusarium fujikuroi species complex</taxon>
    </lineage>
</organism>
<evidence type="ECO:0000256" key="7">
    <source>
        <dbReference type="ARBA" id="ARBA00047899"/>
    </source>
</evidence>
<proteinExistence type="inferred from homology"/>
<dbReference type="InterPro" id="IPR000719">
    <property type="entry name" value="Prot_kinase_dom"/>
</dbReference>
<name>A0A365MTG0_GIBIN</name>
<evidence type="ECO:0000256" key="6">
    <source>
        <dbReference type="ARBA" id="ARBA00022840"/>
    </source>
</evidence>
<dbReference type="InterPro" id="IPR017441">
    <property type="entry name" value="Protein_kinase_ATP_BS"/>
</dbReference>
<feature type="domain" description="Protein kinase" evidence="13">
    <location>
        <begin position="138"/>
        <end position="409"/>
    </location>
</feature>
<dbReference type="PROSITE" id="PS00108">
    <property type="entry name" value="PROTEIN_KINASE_ST"/>
    <property type="match status" value="1"/>
</dbReference>
<keyword evidence="2 11" id="KW-0723">Serine/threonine-protein kinase</keyword>
<dbReference type="FunFam" id="1.10.510.10:FF:000183">
    <property type="entry name" value="Serine/threonine-protein kinase hal4"/>
    <property type="match status" value="1"/>
</dbReference>
<evidence type="ECO:0000256" key="4">
    <source>
        <dbReference type="ARBA" id="ARBA00022741"/>
    </source>
</evidence>
<evidence type="ECO:0000259" key="13">
    <source>
        <dbReference type="PROSITE" id="PS50011"/>
    </source>
</evidence>
<keyword evidence="6 10" id="KW-0067">ATP-binding</keyword>
<dbReference type="GO" id="GO:0004674">
    <property type="term" value="F:protein serine/threonine kinase activity"/>
    <property type="evidence" value="ECO:0007669"/>
    <property type="project" value="UniProtKB-KW"/>
</dbReference>
<keyword evidence="5 14" id="KW-0418">Kinase</keyword>
<reference evidence="14 15" key="1">
    <citation type="submission" date="2017-12" db="EMBL/GenBank/DDBJ databases">
        <title>Genome sequence of the mycotoxigenic crop pathogen Fusarium proliferatum, strain ITEM 2341 from Date Palm.</title>
        <authorList>
            <person name="Almiman B.F."/>
            <person name="Shittu T.A."/>
            <person name="Muthumeenakshi S."/>
            <person name="Baroncelli R."/>
            <person name="Sreenivasaprasada S."/>
        </authorList>
    </citation>
    <scope>NUCLEOTIDE SEQUENCE [LARGE SCALE GENOMIC DNA]</scope>
    <source>
        <strain evidence="14 15">ITEM 2341</strain>
    </source>
</reference>
<keyword evidence="3" id="KW-0808">Transferase</keyword>
<dbReference type="PANTHER" id="PTHR24343:SF558">
    <property type="entry name" value="PROTEIN KINASE DOMAIN-CONTAINING PROTEIN"/>
    <property type="match status" value="1"/>
</dbReference>
<dbReference type="SMART" id="SM00220">
    <property type="entry name" value="S_TKc"/>
    <property type="match status" value="1"/>
</dbReference>
<evidence type="ECO:0000256" key="5">
    <source>
        <dbReference type="ARBA" id="ARBA00022777"/>
    </source>
</evidence>
<comment type="caution">
    <text evidence="14">The sequence shown here is derived from an EMBL/GenBank/DDBJ whole genome shotgun (WGS) entry which is preliminary data.</text>
</comment>
<dbReference type="AlphaFoldDB" id="A0A365MTG0"/>
<dbReference type="CDD" id="cd13994">
    <property type="entry name" value="STKc_HAL4_like"/>
    <property type="match status" value="1"/>
</dbReference>
<dbReference type="EMBL" id="PKMI01000042">
    <property type="protein sequence ID" value="RBA11829.1"/>
    <property type="molecule type" value="Genomic_DNA"/>
</dbReference>